<dbReference type="AlphaFoldDB" id="X0MBJ4"/>
<dbReference type="NCBIfam" id="TIGR01258">
    <property type="entry name" value="pgm_1"/>
    <property type="match status" value="1"/>
</dbReference>
<dbReference type="InterPro" id="IPR029033">
    <property type="entry name" value="His_PPase_superfam"/>
</dbReference>
<dbReference type="GO" id="GO:0006096">
    <property type="term" value="P:glycolytic process"/>
    <property type="evidence" value="ECO:0007669"/>
    <property type="project" value="UniProtKB-UniPathway"/>
</dbReference>
<feature type="site" description="Transition state stabilizer" evidence="8">
    <location>
        <position position="207"/>
    </location>
</feature>
<feature type="active site" description="Tele-phosphohistidine intermediate" evidence="6">
    <location>
        <position position="35"/>
    </location>
</feature>
<evidence type="ECO:0000256" key="1">
    <source>
        <dbReference type="ARBA" id="ARBA00000380"/>
    </source>
</evidence>
<dbReference type="FunFam" id="3.40.50.1240:FF:000003">
    <property type="entry name" value="2,3-bisphosphoglycerate-dependent phosphoglycerate mutase"/>
    <property type="match status" value="1"/>
</dbReference>
<evidence type="ECO:0000256" key="5">
    <source>
        <dbReference type="ARBA" id="ARBA00023235"/>
    </source>
</evidence>
<evidence type="ECO:0000256" key="8">
    <source>
        <dbReference type="PIRSR" id="PIRSR613078-3"/>
    </source>
</evidence>
<name>X0MBJ4_FUSOX</name>
<evidence type="ECO:0000313" key="10">
    <source>
        <dbReference type="EMBL" id="EXM17990.1"/>
    </source>
</evidence>
<organism evidence="10">
    <name type="scientific">Fusarium oxysporum f. sp. vasinfectum 25433</name>
    <dbReference type="NCBI Taxonomy" id="1089449"/>
    <lineage>
        <taxon>Eukaryota</taxon>
        <taxon>Fungi</taxon>
        <taxon>Dikarya</taxon>
        <taxon>Ascomycota</taxon>
        <taxon>Pezizomycotina</taxon>
        <taxon>Sordariomycetes</taxon>
        <taxon>Hypocreomycetidae</taxon>
        <taxon>Hypocreales</taxon>
        <taxon>Nectriaceae</taxon>
        <taxon>Fusarium</taxon>
        <taxon>Fusarium oxysporum species complex</taxon>
    </lineage>
</organism>
<comment type="pathway">
    <text evidence="2 9">Carbohydrate degradation; glycolysis; pyruvate from D-glyceraldehyde 3-phosphate: step 3/5.</text>
</comment>
<dbReference type="NCBIfam" id="NF010713">
    <property type="entry name" value="PRK14115.1"/>
    <property type="match status" value="1"/>
</dbReference>
<evidence type="ECO:0000256" key="2">
    <source>
        <dbReference type="ARBA" id="ARBA00004798"/>
    </source>
</evidence>
<feature type="binding site" evidence="7">
    <location>
        <begin position="47"/>
        <end position="48"/>
    </location>
    <ligand>
        <name>substrate</name>
    </ligand>
</feature>
<dbReference type="Pfam" id="PF00300">
    <property type="entry name" value="His_Phos_1"/>
    <property type="match status" value="1"/>
</dbReference>
<dbReference type="CDD" id="cd07067">
    <property type="entry name" value="HP_PGM_like"/>
    <property type="match status" value="1"/>
</dbReference>
<protein>
    <recommendedName>
        <fullName evidence="9">Phosphoglycerate mutase</fullName>
        <ecNumber evidence="9">5.4.2.11</ecNumber>
    </recommendedName>
</protein>
<dbReference type="UniPathway" id="UPA00109">
    <property type="reaction ID" value="UER00186"/>
</dbReference>
<dbReference type="PROSITE" id="PS00175">
    <property type="entry name" value="PG_MUTASE"/>
    <property type="match status" value="1"/>
</dbReference>
<dbReference type="Proteomes" id="UP000030701">
    <property type="component" value="Unassembled WGS sequence"/>
</dbReference>
<comment type="similarity">
    <text evidence="3 9">Belongs to the phosphoglycerate mutase family. BPG-dependent PGAM subfamily.</text>
</comment>
<evidence type="ECO:0000256" key="9">
    <source>
        <dbReference type="RuleBase" id="RU004511"/>
    </source>
</evidence>
<evidence type="ECO:0000256" key="3">
    <source>
        <dbReference type="ARBA" id="ARBA00006717"/>
    </source>
</evidence>
<keyword evidence="5 9" id="KW-0413">Isomerase</keyword>
<dbReference type="OrthoDB" id="4818801at2759"/>
<keyword evidence="4 9" id="KW-0324">Glycolysis</keyword>
<sequence>MIVASVYKTALTLLRIPSRTNTKITMTFKLILLRHGQSTWNEKNLFTGWEDVGITQNGRAEATQAGALLKRHNHLPDLGHTSLLRRAITTGNIALDAADRHWVPVKKTWRLNERHYGALQGLNKKTTAEKYGDEQVKIWRRSYDVQPPPMSDDAYQEQNKYTRVQGQSIQAPRTESLKDVVARVEPYWNENIIPDLRSGKTVLVAAHGNSLRALVKIIDCLGDEEVVELNIPTGTPIVYEFDESLRPIVKGGKWLQEYNYKEY</sequence>
<evidence type="ECO:0000256" key="4">
    <source>
        <dbReference type="ARBA" id="ARBA00023152"/>
    </source>
</evidence>
<dbReference type="SUPFAM" id="SSF53254">
    <property type="entry name" value="Phosphoglycerate mutase-like"/>
    <property type="match status" value="1"/>
</dbReference>
<feature type="binding site" evidence="7">
    <location>
        <begin position="113"/>
        <end position="116"/>
    </location>
    <ligand>
        <name>substrate</name>
    </ligand>
</feature>
<evidence type="ECO:0000256" key="7">
    <source>
        <dbReference type="PIRSR" id="PIRSR613078-2"/>
    </source>
</evidence>
<comment type="catalytic activity">
    <reaction evidence="1 9">
        <text>(2R)-2-phosphoglycerate = (2R)-3-phosphoglycerate</text>
        <dbReference type="Rhea" id="RHEA:15901"/>
        <dbReference type="ChEBI" id="CHEBI:58272"/>
        <dbReference type="ChEBI" id="CHEBI:58289"/>
        <dbReference type="EC" id="5.4.2.11"/>
    </reaction>
</comment>
<feature type="binding site" evidence="7">
    <location>
        <position position="124"/>
    </location>
    <ligand>
        <name>substrate</name>
    </ligand>
</feature>
<feature type="binding site" evidence="7">
    <location>
        <begin position="34"/>
        <end position="41"/>
    </location>
    <ligand>
        <name>substrate</name>
    </ligand>
</feature>
<reference evidence="10" key="1">
    <citation type="submission" date="2011-11" db="EMBL/GenBank/DDBJ databases">
        <title>The Genome Sequence of Fusarium oxysporum Cotton.</title>
        <authorList>
            <consortium name="The Broad Institute Genome Sequencing Platform"/>
            <person name="Ma L.-J."/>
            <person name="Gale L.R."/>
            <person name="Schwartz D.C."/>
            <person name="Zhou S."/>
            <person name="Corby-Kistler H."/>
            <person name="Young S.K."/>
            <person name="Zeng Q."/>
            <person name="Gargeya S."/>
            <person name="Fitzgerald M."/>
            <person name="Haas B."/>
            <person name="Abouelleil A."/>
            <person name="Alvarado L."/>
            <person name="Arachchi H.M."/>
            <person name="Berlin A."/>
            <person name="Brown A."/>
            <person name="Chapman S.B."/>
            <person name="Chen Z."/>
            <person name="Dunbar C."/>
            <person name="Freedman E."/>
            <person name="Gearin G."/>
            <person name="Goldberg J."/>
            <person name="Griggs A."/>
            <person name="Gujja S."/>
            <person name="Heiman D."/>
            <person name="Howarth C."/>
            <person name="Larson L."/>
            <person name="Lui A."/>
            <person name="MacDonald P.J.P."/>
            <person name="Montmayeur A."/>
            <person name="Murphy C."/>
            <person name="Neiman D."/>
            <person name="Pearson M."/>
            <person name="Priest M."/>
            <person name="Roberts A."/>
            <person name="Saif S."/>
            <person name="Shea T."/>
            <person name="Shenoy N."/>
            <person name="Sisk P."/>
            <person name="Stolte C."/>
            <person name="Sykes S."/>
            <person name="Wortman J."/>
            <person name="Nusbaum C."/>
            <person name="Birren B."/>
        </authorList>
    </citation>
    <scope>NUCLEOTIDE SEQUENCE [LARGE SCALE GENOMIC DNA]</scope>
    <source>
        <strain evidence="10">25433</strain>
    </source>
</reference>
<gene>
    <name evidence="10" type="ORF">FOTG_13959</name>
</gene>
<dbReference type="PANTHER" id="PTHR11931">
    <property type="entry name" value="PHOSPHOGLYCERATE MUTASE"/>
    <property type="match status" value="1"/>
</dbReference>
<dbReference type="Gene3D" id="3.40.50.1240">
    <property type="entry name" value="Phosphoglycerate mutase-like"/>
    <property type="match status" value="1"/>
</dbReference>
<dbReference type="SMART" id="SM00855">
    <property type="entry name" value="PGAM"/>
    <property type="match status" value="1"/>
</dbReference>
<evidence type="ECO:0000256" key="6">
    <source>
        <dbReference type="PIRSR" id="PIRSR613078-1"/>
    </source>
</evidence>
<feature type="active site" description="Proton donor/acceptor" evidence="6">
    <location>
        <position position="113"/>
    </location>
</feature>
<dbReference type="EC" id="5.4.2.11" evidence="9"/>
<reference evidence="10" key="2">
    <citation type="submission" date="2012-05" db="EMBL/GenBank/DDBJ databases">
        <title>The Genome Annotation of Fusarium oxysporum Cotton.</title>
        <authorList>
            <consortium name="The Broad Institute Genomics Platform"/>
            <person name="Ma L.-J."/>
            <person name="Corby-Kistler H."/>
            <person name="Broz K."/>
            <person name="Gale L.R."/>
            <person name="Jonkers W."/>
            <person name="O'Donnell K."/>
            <person name="Ploetz R."/>
            <person name="Steinberg C."/>
            <person name="Schwartz D.C."/>
            <person name="VanEtten H."/>
            <person name="Zhou S."/>
            <person name="Young S.K."/>
            <person name="Zeng Q."/>
            <person name="Gargeya S."/>
            <person name="Fitzgerald M."/>
            <person name="Abouelleil A."/>
            <person name="Alvarado L."/>
            <person name="Chapman S.B."/>
            <person name="Gainer-Dewar J."/>
            <person name="Goldberg J."/>
            <person name="Griggs A."/>
            <person name="Gujja S."/>
            <person name="Hansen M."/>
            <person name="Howarth C."/>
            <person name="Imamovic A."/>
            <person name="Ireland A."/>
            <person name="Larimer J."/>
            <person name="McCowan C."/>
            <person name="Murphy C."/>
            <person name="Pearson M."/>
            <person name="Poon T.W."/>
            <person name="Priest M."/>
            <person name="Roberts A."/>
            <person name="Saif S."/>
            <person name="Shea T."/>
            <person name="Sykes S."/>
            <person name="Wortman J."/>
            <person name="Nusbaum C."/>
            <person name="Birren B."/>
        </authorList>
    </citation>
    <scope>NUCLEOTIDE SEQUENCE</scope>
    <source>
        <strain evidence="10">25433</strain>
    </source>
</reference>
<feature type="binding site" evidence="7">
    <location>
        <position position="86"/>
    </location>
    <ligand>
        <name>substrate</name>
    </ligand>
</feature>
<dbReference type="HAMAP" id="MF_01039">
    <property type="entry name" value="PGAM_GpmA"/>
    <property type="match status" value="1"/>
</dbReference>
<dbReference type="InterPro" id="IPR013078">
    <property type="entry name" value="His_Pase_superF_clade-1"/>
</dbReference>
<dbReference type="InterPro" id="IPR005952">
    <property type="entry name" value="Phosphogly_mut1"/>
</dbReference>
<dbReference type="EMBL" id="JH657979">
    <property type="protein sequence ID" value="EXM17990.1"/>
    <property type="molecule type" value="Genomic_DNA"/>
</dbReference>
<proteinExistence type="inferred from homology"/>
<accession>X0MBJ4</accession>
<dbReference type="InterPro" id="IPR001345">
    <property type="entry name" value="PG/BPGM_mutase_AS"/>
</dbReference>
<feature type="binding site" evidence="7">
    <location>
        <begin position="208"/>
        <end position="209"/>
    </location>
    <ligand>
        <name>substrate</name>
    </ligand>
</feature>
<dbReference type="HOGENOM" id="CLU_033323_1_1_1"/>
<dbReference type="GO" id="GO:0004619">
    <property type="term" value="F:phosphoglycerate mutase activity"/>
    <property type="evidence" value="ECO:0007669"/>
    <property type="project" value="UniProtKB-EC"/>
</dbReference>
<feature type="binding site" evidence="7">
    <location>
        <begin position="140"/>
        <end position="141"/>
    </location>
    <ligand>
        <name>substrate</name>
    </ligand>
</feature>